<protein>
    <submittedName>
        <fullName evidence="8">GRP family sugar transporter</fullName>
    </submittedName>
</protein>
<comment type="similarity">
    <text evidence="2">Belongs to the GRP transporter (TC 2.A.7.5) family.</text>
</comment>
<feature type="transmembrane region" description="Helical" evidence="7">
    <location>
        <begin position="241"/>
        <end position="262"/>
    </location>
</feature>
<comment type="caution">
    <text evidence="8">The sequence shown here is derived from an EMBL/GenBank/DDBJ whole genome shotgun (WGS) entry which is preliminary data.</text>
</comment>
<dbReference type="Pfam" id="PF06800">
    <property type="entry name" value="Sugar_transport"/>
    <property type="match status" value="1"/>
</dbReference>
<gene>
    <name evidence="8" type="ORF">ACFQWG_07840</name>
</gene>
<accession>A0ABW2SMP4</accession>
<dbReference type="SUPFAM" id="SSF103481">
    <property type="entry name" value="Multidrug resistance efflux transporter EmrE"/>
    <property type="match status" value="1"/>
</dbReference>
<evidence type="ECO:0000313" key="9">
    <source>
        <dbReference type="Proteomes" id="UP001596527"/>
    </source>
</evidence>
<evidence type="ECO:0000256" key="6">
    <source>
        <dbReference type="ARBA" id="ARBA00023136"/>
    </source>
</evidence>
<feature type="transmembrane region" description="Helical" evidence="7">
    <location>
        <begin position="36"/>
        <end position="52"/>
    </location>
</feature>
<evidence type="ECO:0000256" key="5">
    <source>
        <dbReference type="ARBA" id="ARBA00022989"/>
    </source>
</evidence>
<dbReference type="InterPro" id="IPR010651">
    <property type="entry name" value="Sugar_transport"/>
</dbReference>
<dbReference type="Proteomes" id="UP001596527">
    <property type="component" value="Unassembled WGS sequence"/>
</dbReference>
<dbReference type="InterPro" id="IPR037185">
    <property type="entry name" value="EmrE-like"/>
</dbReference>
<comment type="subcellular location">
    <subcellularLocation>
        <location evidence="1">Membrane</location>
        <topology evidence="1">Multi-pass membrane protein</topology>
    </subcellularLocation>
</comment>
<organism evidence="8 9">
    <name type="scientific">Schaalia naturae</name>
    <dbReference type="NCBI Taxonomy" id="635203"/>
    <lineage>
        <taxon>Bacteria</taxon>
        <taxon>Bacillati</taxon>
        <taxon>Actinomycetota</taxon>
        <taxon>Actinomycetes</taxon>
        <taxon>Actinomycetales</taxon>
        <taxon>Actinomycetaceae</taxon>
        <taxon>Schaalia</taxon>
    </lineage>
</organism>
<keyword evidence="3 8" id="KW-0762">Sugar transport</keyword>
<feature type="transmembrane region" description="Helical" evidence="7">
    <location>
        <begin position="271"/>
        <end position="291"/>
    </location>
</feature>
<sequence>MADFLIALAPSLIFGAMSLLLVALGGNYRQQTMGEVTGALLVSVVLAPFLHVDWDLRTVAVSFLTGAVLGIGIQYQVQGLNHVGVSRTMPISTGGQLVGMALGGILLFGEWRGPGAMPVGILALVLLTAGVTCTTWTEGAPALAGVDWARGRVDLAVSTVCLVGYLLVQRAFGIGGEEAMLPQFAGCVVACLILTSPRLTPDLGARDTRWSRMTARQLVPGALWGIGVLLMQTNAARVGVAMGFSLSQLGVIISTLGGIFLLGERRTPRELAATLAGVVLVVAGAGLIGWAKALDG</sequence>
<proteinExistence type="inferred from homology"/>
<evidence type="ECO:0000256" key="7">
    <source>
        <dbReference type="SAM" id="Phobius"/>
    </source>
</evidence>
<evidence type="ECO:0000256" key="2">
    <source>
        <dbReference type="ARBA" id="ARBA00006117"/>
    </source>
</evidence>
<keyword evidence="5 7" id="KW-1133">Transmembrane helix</keyword>
<feature type="transmembrane region" description="Helical" evidence="7">
    <location>
        <begin position="115"/>
        <end position="137"/>
    </location>
</feature>
<evidence type="ECO:0000256" key="4">
    <source>
        <dbReference type="ARBA" id="ARBA00022692"/>
    </source>
</evidence>
<evidence type="ECO:0000256" key="3">
    <source>
        <dbReference type="ARBA" id="ARBA00022597"/>
    </source>
</evidence>
<dbReference type="CDD" id="cd23110">
    <property type="entry name" value="GRP"/>
    <property type="match status" value="1"/>
</dbReference>
<reference evidence="9" key="1">
    <citation type="journal article" date="2019" name="Int. J. Syst. Evol. Microbiol.">
        <title>The Global Catalogue of Microorganisms (GCM) 10K type strain sequencing project: providing services to taxonomists for standard genome sequencing and annotation.</title>
        <authorList>
            <consortium name="The Broad Institute Genomics Platform"/>
            <consortium name="The Broad Institute Genome Sequencing Center for Infectious Disease"/>
            <person name="Wu L."/>
            <person name="Ma J."/>
        </authorList>
    </citation>
    <scope>NUCLEOTIDE SEQUENCE [LARGE SCALE GENOMIC DNA]</scope>
    <source>
        <strain evidence="9">CCUG 56698</strain>
    </source>
</reference>
<evidence type="ECO:0000256" key="1">
    <source>
        <dbReference type="ARBA" id="ARBA00004141"/>
    </source>
</evidence>
<name>A0ABW2SMP4_9ACTO</name>
<feature type="transmembrane region" description="Helical" evidence="7">
    <location>
        <begin position="218"/>
        <end position="235"/>
    </location>
</feature>
<feature type="transmembrane region" description="Helical" evidence="7">
    <location>
        <begin position="89"/>
        <end position="109"/>
    </location>
</feature>
<keyword evidence="3 8" id="KW-0813">Transport</keyword>
<keyword evidence="9" id="KW-1185">Reference proteome</keyword>
<keyword evidence="4 7" id="KW-0812">Transmembrane</keyword>
<feature type="transmembrane region" description="Helical" evidence="7">
    <location>
        <begin position="6"/>
        <end position="24"/>
    </location>
</feature>
<keyword evidence="6 7" id="KW-0472">Membrane</keyword>
<dbReference type="PANTHER" id="PTHR16119">
    <property type="entry name" value="TRANSMEMBRANE PROTEIN 144"/>
    <property type="match status" value="1"/>
</dbReference>
<dbReference type="EMBL" id="JBHTEF010000001">
    <property type="protein sequence ID" value="MFC7581106.1"/>
    <property type="molecule type" value="Genomic_DNA"/>
</dbReference>
<dbReference type="RefSeq" id="WP_380974031.1">
    <property type="nucleotide sequence ID" value="NZ_JBHTEF010000001.1"/>
</dbReference>
<dbReference type="PANTHER" id="PTHR16119:SF17">
    <property type="entry name" value="TRANSMEMBRANE PROTEIN 144"/>
    <property type="match status" value="1"/>
</dbReference>
<evidence type="ECO:0000313" key="8">
    <source>
        <dbReference type="EMBL" id="MFC7581106.1"/>
    </source>
</evidence>
<feature type="transmembrane region" description="Helical" evidence="7">
    <location>
        <begin position="149"/>
        <end position="168"/>
    </location>
</feature>